<dbReference type="SUPFAM" id="SSF53474">
    <property type="entry name" value="alpha/beta-Hydrolases"/>
    <property type="match status" value="1"/>
</dbReference>
<accession>A0A1Y2DYI3</accession>
<comment type="caution">
    <text evidence="7">The sequence shown here is derived from an EMBL/GenBank/DDBJ whole genome shotgun (WGS) entry which is preliminary data.</text>
</comment>
<evidence type="ECO:0000256" key="5">
    <source>
        <dbReference type="ARBA" id="ARBA00023136"/>
    </source>
</evidence>
<evidence type="ECO:0000313" key="7">
    <source>
        <dbReference type="EMBL" id="ORY64368.1"/>
    </source>
</evidence>
<feature type="region of interest" description="Disordered" evidence="6">
    <location>
        <begin position="657"/>
        <end position="709"/>
    </location>
</feature>
<protein>
    <recommendedName>
        <fullName evidence="9">DUF726 domain-containing protein</fullName>
    </recommendedName>
</protein>
<reference evidence="7 8" key="1">
    <citation type="submission" date="2016-07" db="EMBL/GenBank/DDBJ databases">
        <title>Pervasive Adenine N6-methylation of Active Genes in Fungi.</title>
        <authorList>
            <consortium name="DOE Joint Genome Institute"/>
            <person name="Mondo S.J."/>
            <person name="Dannebaum R.O."/>
            <person name="Kuo R.C."/>
            <person name="Labutti K."/>
            <person name="Haridas S."/>
            <person name="Kuo A."/>
            <person name="Salamov A."/>
            <person name="Ahrendt S.R."/>
            <person name="Lipzen A."/>
            <person name="Sullivan W."/>
            <person name="Andreopoulos W.B."/>
            <person name="Clum A."/>
            <person name="Lindquist E."/>
            <person name="Daum C."/>
            <person name="Ramamoorthy G.K."/>
            <person name="Gryganskyi A."/>
            <person name="Culley D."/>
            <person name="Magnuson J.K."/>
            <person name="James T.Y."/>
            <person name="O'Malley M.A."/>
            <person name="Stajich J.E."/>
            <person name="Spatafora J.W."/>
            <person name="Visel A."/>
            <person name="Grigoriev I.V."/>
        </authorList>
    </citation>
    <scope>NUCLEOTIDE SEQUENCE [LARGE SCALE GENOMIC DNA]</scope>
    <source>
        <strain evidence="7 8">CBS 129021</strain>
    </source>
</reference>
<evidence type="ECO:0000256" key="1">
    <source>
        <dbReference type="ARBA" id="ARBA00004141"/>
    </source>
</evidence>
<keyword evidence="3" id="KW-0812">Transmembrane</keyword>
<dbReference type="Pfam" id="PF05277">
    <property type="entry name" value="DUF726"/>
    <property type="match status" value="1"/>
</dbReference>
<dbReference type="InterPro" id="IPR007941">
    <property type="entry name" value="DUF726"/>
</dbReference>
<dbReference type="RefSeq" id="XP_040715782.1">
    <property type="nucleotide sequence ID" value="XM_040856039.1"/>
</dbReference>
<keyword evidence="5" id="KW-0472">Membrane</keyword>
<proteinExistence type="inferred from homology"/>
<keyword evidence="4" id="KW-1133">Transmembrane helix</keyword>
<keyword evidence="8" id="KW-1185">Reference proteome</keyword>
<dbReference type="InterPro" id="IPR029058">
    <property type="entry name" value="AB_hydrolase_fold"/>
</dbReference>
<evidence type="ECO:0000256" key="6">
    <source>
        <dbReference type="SAM" id="MobiDB-lite"/>
    </source>
</evidence>
<organism evidence="7 8">
    <name type="scientific">Pseudomassariella vexata</name>
    <dbReference type="NCBI Taxonomy" id="1141098"/>
    <lineage>
        <taxon>Eukaryota</taxon>
        <taxon>Fungi</taxon>
        <taxon>Dikarya</taxon>
        <taxon>Ascomycota</taxon>
        <taxon>Pezizomycotina</taxon>
        <taxon>Sordariomycetes</taxon>
        <taxon>Xylariomycetidae</taxon>
        <taxon>Amphisphaeriales</taxon>
        <taxon>Pseudomassariaceae</taxon>
        <taxon>Pseudomassariella</taxon>
    </lineage>
</organism>
<dbReference type="AlphaFoldDB" id="A0A1Y2DYI3"/>
<dbReference type="GeneID" id="63772251"/>
<evidence type="ECO:0000313" key="8">
    <source>
        <dbReference type="Proteomes" id="UP000193689"/>
    </source>
</evidence>
<dbReference type="PANTHER" id="PTHR17920">
    <property type="entry name" value="TRANSMEMBRANE AND COILED-COIL DOMAIN-CONTAINING PROTEIN 4 TMCO4"/>
    <property type="match status" value="1"/>
</dbReference>
<name>A0A1Y2DYI3_9PEZI</name>
<gene>
    <name evidence="7" type="ORF">BCR38DRAFT_343503</name>
</gene>
<feature type="compositionally biased region" description="Basic and acidic residues" evidence="6">
    <location>
        <begin position="657"/>
        <end position="699"/>
    </location>
</feature>
<evidence type="ECO:0000256" key="2">
    <source>
        <dbReference type="ARBA" id="ARBA00009824"/>
    </source>
</evidence>
<dbReference type="Proteomes" id="UP000193689">
    <property type="component" value="Unassembled WGS sequence"/>
</dbReference>
<dbReference type="EMBL" id="MCFJ01000007">
    <property type="protein sequence ID" value="ORY64368.1"/>
    <property type="molecule type" value="Genomic_DNA"/>
</dbReference>
<feature type="region of interest" description="Disordered" evidence="6">
    <location>
        <begin position="146"/>
        <end position="185"/>
    </location>
</feature>
<dbReference type="PANTHER" id="PTHR17920:SF22">
    <property type="entry name" value="DUF726 DOMAIN PROTEIN (AFU_ORTHOLOGUE AFUA_2G12860)"/>
    <property type="match status" value="1"/>
</dbReference>
<sequence length="709" mass="77265">MGRRDHRPPPKRGDLDLSALMNVEQKNQLHQLINVILESMQKNVRDIFDNMGNGRDDEKEDDCESQKEIAKPLIEPTPVPAVLTAASANGFLKIPKSIEEATNLLKKDESEILTSSLNELKRDALTNFGKWRGTVLRRFGDITIKNGGNGGNVTNQGPHQQQGGSSRRTGAVRGRPTRPSGGDVPVDESNAALIRLYPPSPTPLVGLPKEKRALILHSVLLMLLGLENYSTYSRILLLNLASSMHIPMHVLAADELRVANGLAQVIKGISAEEIAARRAEEGKLARRYKVPPASTTNITTFGVNGGLAAPLASLGIGTVFGGLGFGAAAAAGLLGTMAESTVVVGTLFGLYGARATGKMADSYAKDVQDFGLPPLHGSLDKDYTDSKDVPAEDRRLRFVLCIAGWLAKPEDIVKPWLSLKDQSEAYALRWEIDALMKMSHALSTVFRSAAWTAAKKEIVGRTVFQCLEQNYWPIDLLQFSKVIDNPWSVGMVRADKAGLTIADAIVNKIQGERGITLIGFSLGARIIYSCLMSLAEKRIFGVVENVVLMGAPCPTDLRSWAAMKSVVTGRLVNVYSKNDYLLGFLSRSSCYLYGVAGLSSVSGIHGVENLNVSDTVTGHLQYQYHVGSILKSLGWEDLNRNQIVQEQQSLAMLEEEEKRLDQSRTEREAREALARMDLNKGARKTKAEKDQEKPNDGKKKAGGGGKQNK</sequence>
<dbReference type="GO" id="GO:0016020">
    <property type="term" value="C:membrane"/>
    <property type="evidence" value="ECO:0007669"/>
    <property type="project" value="UniProtKB-SubCell"/>
</dbReference>
<dbReference type="OrthoDB" id="277931at2759"/>
<comment type="similarity">
    <text evidence="2">Belongs to the TMCO4 family.</text>
</comment>
<feature type="compositionally biased region" description="Polar residues" evidence="6">
    <location>
        <begin position="153"/>
        <end position="168"/>
    </location>
</feature>
<evidence type="ECO:0000256" key="3">
    <source>
        <dbReference type="ARBA" id="ARBA00022692"/>
    </source>
</evidence>
<evidence type="ECO:0000256" key="4">
    <source>
        <dbReference type="ARBA" id="ARBA00022989"/>
    </source>
</evidence>
<dbReference type="InParanoid" id="A0A1Y2DYI3"/>
<comment type="subcellular location">
    <subcellularLocation>
        <location evidence="1">Membrane</location>
        <topology evidence="1">Multi-pass membrane protein</topology>
    </subcellularLocation>
</comment>
<evidence type="ECO:0008006" key="9">
    <source>
        <dbReference type="Google" id="ProtNLM"/>
    </source>
</evidence>